<organism evidence="1 2">
    <name type="scientific">Thiorhodococcus minor</name>
    <dbReference type="NCBI Taxonomy" id="57489"/>
    <lineage>
        <taxon>Bacteria</taxon>
        <taxon>Pseudomonadati</taxon>
        <taxon>Pseudomonadota</taxon>
        <taxon>Gammaproteobacteria</taxon>
        <taxon>Chromatiales</taxon>
        <taxon>Chromatiaceae</taxon>
        <taxon>Thiorhodococcus</taxon>
    </lineage>
</organism>
<name>A0A6M0JV32_9GAMM</name>
<sequence>MQSPKDSPIEACVERLCSKGCRQVRLDIATLEAGGDLPETRDLSAAQRAALLEELKQIMAVYGDSCRV</sequence>
<dbReference type="EMBL" id="JAAIJQ010000006">
    <property type="protein sequence ID" value="NEV60914.1"/>
    <property type="molecule type" value="Genomic_DNA"/>
</dbReference>
<reference evidence="1 2" key="1">
    <citation type="submission" date="2020-02" db="EMBL/GenBank/DDBJ databases">
        <title>Genome sequences of Thiorhodococcus mannitoliphagus and Thiorhodococcus minor, purple sulfur photosynthetic bacteria in the gammaproteobacterial family, Chromatiaceae.</title>
        <authorList>
            <person name="Aviles F.A."/>
            <person name="Meyer T.E."/>
            <person name="Kyndt J.A."/>
        </authorList>
    </citation>
    <scope>NUCLEOTIDE SEQUENCE [LARGE SCALE GENOMIC DNA]</scope>
    <source>
        <strain evidence="1 2">DSM 11518</strain>
    </source>
</reference>
<dbReference type="Proteomes" id="UP000483379">
    <property type="component" value="Unassembled WGS sequence"/>
</dbReference>
<accession>A0A6M0JV32</accession>
<dbReference type="AlphaFoldDB" id="A0A6M0JV32"/>
<evidence type="ECO:0000313" key="2">
    <source>
        <dbReference type="Proteomes" id="UP000483379"/>
    </source>
</evidence>
<comment type="caution">
    <text evidence="1">The sequence shown here is derived from an EMBL/GenBank/DDBJ whole genome shotgun (WGS) entry which is preliminary data.</text>
</comment>
<dbReference type="RefSeq" id="WP_164450963.1">
    <property type="nucleotide sequence ID" value="NZ_JAAIJQ010000006.1"/>
</dbReference>
<evidence type="ECO:0000313" key="1">
    <source>
        <dbReference type="EMBL" id="NEV60914.1"/>
    </source>
</evidence>
<keyword evidence="2" id="KW-1185">Reference proteome</keyword>
<protein>
    <submittedName>
        <fullName evidence="1">Uncharacterized protein</fullName>
    </submittedName>
</protein>
<proteinExistence type="predicted"/>
<gene>
    <name evidence="1" type="ORF">G3446_03210</name>
</gene>